<dbReference type="SUPFAM" id="SSF46785">
    <property type="entry name" value="Winged helix' DNA-binding domain"/>
    <property type="match status" value="1"/>
</dbReference>
<comment type="similarity">
    <text evidence="1">Belongs to the LysR transcriptional regulatory family.</text>
</comment>
<accession>A0ABP6L9P0</accession>
<evidence type="ECO:0000256" key="4">
    <source>
        <dbReference type="ARBA" id="ARBA00023163"/>
    </source>
</evidence>
<name>A0ABP6L9P0_9ACTN</name>
<organism evidence="7 8">
    <name type="scientific">Streptosporangium longisporum</name>
    <dbReference type="NCBI Taxonomy" id="46187"/>
    <lineage>
        <taxon>Bacteria</taxon>
        <taxon>Bacillati</taxon>
        <taxon>Actinomycetota</taxon>
        <taxon>Actinomycetes</taxon>
        <taxon>Streptosporangiales</taxon>
        <taxon>Streptosporangiaceae</taxon>
        <taxon>Streptosporangium</taxon>
    </lineage>
</organism>
<feature type="region of interest" description="Disordered" evidence="5">
    <location>
        <begin position="202"/>
        <end position="238"/>
    </location>
</feature>
<evidence type="ECO:0000313" key="8">
    <source>
        <dbReference type="Proteomes" id="UP001499930"/>
    </source>
</evidence>
<evidence type="ECO:0000256" key="5">
    <source>
        <dbReference type="SAM" id="MobiDB-lite"/>
    </source>
</evidence>
<dbReference type="SUPFAM" id="SSF53850">
    <property type="entry name" value="Periplasmic binding protein-like II"/>
    <property type="match status" value="1"/>
</dbReference>
<keyword evidence="4" id="KW-0804">Transcription</keyword>
<protein>
    <submittedName>
        <fullName evidence="7">LysR substrate-binding domain-containing protein</fullName>
    </submittedName>
</protein>
<reference evidence="8" key="1">
    <citation type="journal article" date="2019" name="Int. J. Syst. Evol. Microbiol.">
        <title>The Global Catalogue of Microorganisms (GCM) 10K type strain sequencing project: providing services to taxonomists for standard genome sequencing and annotation.</title>
        <authorList>
            <consortium name="The Broad Institute Genomics Platform"/>
            <consortium name="The Broad Institute Genome Sequencing Center for Infectious Disease"/>
            <person name="Wu L."/>
            <person name="Ma J."/>
        </authorList>
    </citation>
    <scope>NUCLEOTIDE SEQUENCE [LARGE SCALE GENOMIC DNA]</scope>
    <source>
        <strain evidence="8">JCM 3106</strain>
    </source>
</reference>
<dbReference type="Pfam" id="PF03466">
    <property type="entry name" value="LysR_substrate"/>
    <property type="match status" value="1"/>
</dbReference>
<dbReference type="PROSITE" id="PS50931">
    <property type="entry name" value="HTH_LYSR"/>
    <property type="match status" value="1"/>
</dbReference>
<dbReference type="CDD" id="cd08414">
    <property type="entry name" value="PBP2_LTTR_aromatics_like"/>
    <property type="match status" value="1"/>
</dbReference>
<dbReference type="RefSeq" id="WP_344904027.1">
    <property type="nucleotide sequence ID" value="NZ_BAAAWD010000019.1"/>
</dbReference>
<dbReference type="Pfam" id="PF00126">
    <property type="entry name" value="HTH_1"/>
    <property type="match status" value="1"/>
</dbReference>
<keyword evidence="8" id="KW-1185">Reference proteome</keyword>
<evidence type="ECO:0000259" key="6">
    <source>
        <dbReference type="PROSITE" id="PS50931"/>
    </source>
</evidence>
<evidence type="ECO:0000313" key="7">
    <source>
        <dbReference type="EMBL" id="GAA3032390.1"/>
    </source>
</evidence>
<dbReference type="EMBL" id="BAAAWD010000019">
    <property type="protein sequence ID" value="GAA3032390.1"/>
    <property type="molecule type" value="Genomic_DNA"/>
</dbReference>
<dbReference type="InterPro" id="IPR036388">
    <property type="entry name" value="WH-like_DNA-bd_sf"/>
</dbReference>
<comment type="caution">
    <text evidence="7">The sequence shown here is derived from an EMBL/GenBank/DDBJ whole genome shotgun (WGS) entry which is preliminary data.</text>
</comment>
<dbReference type="Gene3D" id="3.40.190.10">
    <property type="entry name" value="Periplasmic binding protein-like II"/>
    <property type="match status" value="2"/>
</dbReference>
<feature type="domain" description="HTH lysR-type" evidence="6">
    <location>
        <begin position="1"/>
        <end position="59"/>
    </location>
</feature>
<dbReference type="InterPro" id="IPR036390">
    <property type="entry name" value="WH_DNA-bd_sf"/>
</dbReference>
<evidence type="ECO:0000256" key="1">
    <source>
        <dbReference type="ARBA" id="ARBA00009437"/>
    </source>
</evidence>
<dbReference type="PANTHER" id="PTHR30346">
    <property type="entry name" value="TRANSCRIPTIONAL DUAL REGULATOR HCAR-RELATED"/>
    <property type="match status" value="1"/>
</dbReference>
<keyword evidence="3" id="KW-0238">DNA-binding</keyword>
<sequence length="315" mass="33970">MLERYELEAFLTLAEELHFGRTAERLRVSTSRISQTIARLERRAGVPLFDRTSRRVELTPVGRRLYEEVRPAWDRIATAFEEAVATGRGLTGVLRCAFLGPAGGQLLSGVAELFRERLPGCDVRLVEARPADLVPWVRDGEVDVALGPLSVRESGIATGPSLVSEARMLAVSSGHPFARRESVRLRDLARVRVLRLPGLPGLPGLSGEDGLPGEDPTPPGSSGEARTPPAGWPVEAGPPASTLDEALTLVGEGRGVLPVGAHARRYHPRPDVTYVPFDDAPPVRWGLLWRTDGATARVLAFAEAARDLLSPAGRA</sequence>
<dbReference type="InterPro" id="IPR000847">
    <property type="entry name" value="LysR_HTH_N"/>
</dbReference>
<keyword evidence="2" id="KW-0805">Transcription regulation</keyword>
<evidence type="ECO:0000256" key="2">
    <source>
        <dbReference type="ARBA" id="ARBA00023015"/>
    </source>
</evidence>
<dbReference type="Gene3D" id="1.10.10.10">
    <property type="entry name" value="Winged helix-like DNA-binding domain superfamily/Winged helix DNA-binding domain"/>
    <property type="match status" value="1"/>
</dbReference>
<dbReference type="Proteomes" id="UP001499930">
    <property type="component" value="Unassembled WGS sequence"/>
</dbReference>
<proteinExistence type="inferred from homology"/>
<dbReference type="InterPro" id="IPR005119">
    <property type="entry name" value="LysR_subst-bd"/>
</dbReference>
<gene>
    <name evidence="7" type="ORF">GCM10017559_69560</name>
</gene>
<dbReference type="PANTHER" id="PTHR30346:SF0">
    <property type="entry name" value="HCA OPERON TRANSCRIPTIONAL ACTIVATOR HCAR"/>
    <property type="match status" value="1"/>
</dbReference>
<evidence type="ECO:0000256" key="3">
    <source>
        <dbReference type="ARBA" id="ARBA00023125"/>
    </source>
</evidence>